<protein>
    <recommendedName>
        <fullName evidence="2">Protein NO VEIN C-terminal domain-containing protein</fullName>
    </recommendedName>
</protein>
<gene>
    <name evidence="3" type="ORF">CCMP2556_LOCUS48590</name>
</gene>
<accession>A0ABP0RW07</accession>
<evidence type="ECO:0000259" key="2">
    <source>
        <dbReference type="Pfam" id="PF13020"/>
    </source>
</evidence>
<name>A0ABP0RW07_9DINO</name>
<feature type="compositionally biased region" description="Polar residues" evidence="1">
    <location>
        <begin position="432"/>
        <end position="446"/>
    </location>
</feature>
<feature type="compositionally biased region" description="Basic and acidic residues" evidence="1">
    <location>
        <begin position="335"/>
        <end position="344"/>
    </location>
</feature>
<comment type="caution">
    <text evidence="3">The sequence shown here is derived from an EMBL/GenBank/DDBJ whole genome shotgun (WGS) entry which is preliminary data.</text>
</comment>
<feature type="region of interest" description="Disordered" evidence="1">
    <location>
        <begin position="424"/>
        <end position="446"/>
    </location>
</feature>
<reference evidence="3 4" key="1">
    <citation type="submission" date="2024-02" db="EMBL/GenBank/DDBJ databases">
        <authorList>
            <person name="Chen Y."/>
            <person name="Shah S."/>
            <person name="Dougan E. K."/>
            <person name="Thang M."/>
            <person name="Chan C."/>
        </authorList>
    </citation>
    <scope>NUCLEOTIDE SEQUENCE [LARGE SCALE GENOMIC DNA]</scope>
</reference>
<proteinExistence type="predicted"/>
<feature type="compositionally biased region" description="Basic and acidic residues" evidence="1">
    <location>
        <begin position="479"/>
        <end position="510"/>
    </location>
</feature>
<organism evidence="3 4">
    <name type="scientific">Durusdinium trenchii</name>
    <dbReference type="NCBI Taxonomy" id="1381693"/>
    <lineage>
        <taxon>Eukaryota</taxon>
        <taxon>Sar</taxon>
        <taxon>Alveolata</taxon>
        <taxon>Dinophyceae</taxon>
        <taxon>Suessiales</taxon>
        <taxon>Symbiodiniaceae</taxon>
        <taxon>Durusdinium</taxon>
    </lineage>
</organism>
<feature type="region of interest" description="Disordered" evidence="1">
    <location>
        <begin position="472"/>
        <end position="510"/>
    </location>
</feature>
<sequence length="702" mass="78426">IEKGQFSGVTGFVAQTLSRIALCVKNEIAEEQHRREENANEVPQEFTETSESLEMIRDGLSDVRFIQAADGTWQPLKRYQFILLGPQESQKAMMKGWPSDALRFVADPPKGVNPAARRSIVDLMRRLGMRDSPTLLKRASFVPLEATGGFDFLRKDWVKAVRVIRDSSERLKDDLSSWALFEEIERVVEDDLRIEEVQKLSLDQVLVIDGDRAKEADIDTLDAYKGMPRSLLEFKPDGGSAVPIARIKALSAEPFFVGHKDGKLFLAFLPGQLVMNNISEKLAKALLWIAVKKLSPEDQAQFRKSDYGFTDKARTFVGQLRMAIQATKAETGSSSDERGYKDQSPHAVAPVTSQFEEDMVVPMEQLEKFLTLQEEFKDLEDEDYYESWGSGVDDLTDEPDPDEGDISAVEDLLEHAEYALNYRRQRQKSKKQPGQQTPEGPEVQSQLDTLHETLLSPNLPYYVAESRSNYEGKITNRASEQKVKGKEMQTESDRRAAKDPRDLDKLSRSRPKDFNFSTLPAFVPDKVGEPSVCSFDIKLSSTSIPLRGGDGQDQGNKEAVGRNGERIAQLCLKSEGYQVLWLNDKEELGLPFDLLIRKSGDFASLCGEKGVVDKAQVVELLRKAEAGQEGEVRFVEVKSTSGGSADDGSICDITINEVASMGKLGEQFWLLRTLQVPTGPNDDSEAKVPWCLVHGAASTLWQ</sequence>
<evidence type="ECO:0000313" key="3">
    <source>
        <dbReference type="EMBL" id="CAK9103462.1"/>
    </source>
</evidence>
<keyword evidence="4" id="KW-1185">Reference proteome</keyword>
<evidence type="ECO:0000313" key="4">
    <source>
        <dbReference type="Proteomes" id="UP001642484"/>
    </source>
</evidence>
<dbReference type="EMBL" id="CAXAMN010026484">
    <property type="protein sequence ID" value="CAK9103462.1"/>
    <property type="molecule type" value="Genomic_DNA"/>
</dbReference>
<feature type="domain" description="Protein NO VEIN C-terminal" evidence="2">
    <location>
        <begin position="573"/>
        <end position="678"/>
    </location>
</feature>
<evidence type="ECO:0000256" key="1">
    <source>
        <dbReference type="SAM" id="MobiDB-lite"/>
    </source>
</evidence>
<dbReference type="Proteomes" id="UP001642484">
    <property type="component" value="Unassembled WGS sequence"/>
</dbReference>
<dbReference type="InterPro" id="IPR024975">
    <property type="entry name" value="NOV_C"/>
</dbReference>
<feature type="non-terminal residue" evidence="3">
    <location>
        <position position="1"/>
    </location>
</feature>
<dbReference type="Pfam" id="PF13020">
    <property type="entry name" value="NOV_C"/>
    <property type="match status" value="1"/>
</dbReference>
<feature type="region of interest" description="Disordered" evidence="1">
    <location>
        <begin position="327"/>
        <end position="347"/>
    </location>
</feature>